<dbReference type="Proteomes" id="UP001481677">
    <property type="component" value="Unassembled WGS sequence"/>
</dbReference>
<evidence type="ECO:0000313" key="7">
    <source>
        <dbReference type="EMBL" id="MEM5343019.1"/>
    </source>
</evidence>
<reference evidence="7 10" key="3">
    <citation type="submission" date="2024-01" db="EMBL/GenBank/DDBJ databases">
        <title>The diversity of rhizobia nodulating Mimosa spp. in eleven states of Brazil covering several biomes is determined by host plant, location, and edaphic factors.</title>
        <authorList>
            <person name="Rouws L."/>
            <person name="Barauna A."/>
            <person name="Beukes C."/>
            <person name="De Faria S.M."/>
            <person name="Gross E."/>
            <person name="Dos Reis Junior F.B."/>
            <person name="Simon M."/>
            <person name="Maluk M."/>
            <person name="Odee D.W."/>
            <person name="Kenicer G."/>
            <person name="Young J.P.W."/>
            <person name="Reis V.M."/>
            <person name="Zilli J."/>
            <person name="James E.K."/>
        </authorList>
    </citation>
    <scope>NUCLEOTIDE SEQUENCE [LARGE SCALE GENOMIC DNA]</scope>
    <source>
        <strain evidence="7 10">JPY530</strain>
    </source>
</reference>
<feature type="transmembrane region" description="Helical" evidence="5">
    <location>
        <begin position="298"/>
        <end position="320"/>
    </location>
</feature>
<feature type="transmembrane region" description="Helical" evidence="5">
    <location>
        <begin position="255"/>
        <end position="277"/>
    </location>
</feature>
<evidence type="ECO:0000256" key="3">
    <source>
        <dbReference type="ARBA" id="ARBA00022989"/>
    </source>
</evidence>
<gene>
    <name evidence="8" type="ORF">FRZ40_19960</name>
    <name evidence="7" type="ORF">V4C56_25765</name>
</gene>
<dbReference type="Proteomes" id="UP000321776">
    <property type="component" value="Unassembled WGS sequence"/>
</dbReference>
<dbReference type="EMBL" id="VOQS01000003">
    <property type="protein sequence ID" value="TXC82719.1"/>
    <property type="molecule type" value="Genomic_DNA"/>
</dbReference>
<dbReference type="PANTHER" id="PTHR11814">
    <property type="entry name" value="SULFATE TRANSPORTER"/>
    <property type="match status" value="1"/>
</dbReference>
<comment type="subcellular location">
    <subcellularLocation>
        <location evidence="1">Membrane</location>
        <topology evidence="1">Multi-pass membrane protein</topology>
    </subcellularLocation>
</comment>
<evidence type="ECO:0000313" key="9">
    <source>
        <dbReference type="Proteomes" id="UP000321776"/>
    </source>
</evidence>
<feature type="transmembrane region" description="Helical" evidence="5">
    <location>
        <begin position="153"/>
        <end position="179"/>
    </location>
</feature>
<dbReference type="InterPro" id="IPR001902">
    <property type="entry name" value="SLC26A/SulP_fam"/>
</dbReference>
<dbReference type="GO" id="GO:0055085">
    <property type="term" value="P:transmembrane transport"/>
    <property type="evidence" value="ECO:0007669"/>
    <property type="project" value="InterPro"/>
</dbReference>
<name>A0A5C6VCF1_9BURK</name>
<organism evidence="8 9">
    <name type="scientific">Paraburkholderia azotifigens</name>
    <dbReference type="NCBI Taxonomy" id="2057004"/>
    <lineage>
        <taxon>Bacteria</taxon>
        <taxon>Pseudomonadati</taxon>
        <taxon>Pseudomonadota</taxon>
        <taxon>Betaproteobacteria</taxon>
        <taxon>Burkholderiales</taxon>
        <taxon>Burkholderiaceae</taxon>
        <taxon>Paraburkholderia</taxon>
    </lineage>
</organism>
<evidence type="ECO:0000256" key="1">
    <source>
        <dbReference type="ARBA" id="ARBA00004141"/>
    </source>
</evidence>
<feature type="transmembrane region" description="Helical" evidence="5">
    <location>
        <begin position="111"/>
        <end position="133"/>
    </location>
</feature>
<feature type="transmembrane region" description="Helical" evidence="5">
    <location>
        <begin position="16"/>
        <end position="35"/>
    </location>
</feature>
<evidence type="ECO:0000256" key="2">
    <source>
        <dbReference type="ARBA" id="ARBA00022692"/>
    </source>
</evidence>
<proteinExistence type="predicted"/>
<keyword evidence="3 5" id="KW-1133">Transmembrane helix</keyword>
<reference evidence="8" key="2">
    <citation type="submission" date="2019-08" db="EMBL/GenBank/DDBJ databases">
        <authorList>
            <person name="Im W.-T."/>
        </authorList>
    </citation>
    <scope>NUCLEOTIDE SEQUENCE</scope>
    <source>
        <strain evidence="8">NF 2-5-3</strain>
    </source>
</reference>
<dbReference type="EMBL" id="JAZHGA010000020">
    <property type="protein sequence ID" value="MEM5343019.1"/>
    <property type="molecule type" value="Genomic_DNA"/>
</dbReference>
<feature type="domain" description="SLC26A/SulP transporter" evidence="6">
    <location>
        <begin position="12"/>
        <end position="379"/>
    </location>
</feature>
<protein>
    <submittedName>
        <fullName evidence="8">SulP family inorganic anion transporter</fullName>
    </submittedName>
</protein>
<dbReference type="AlphaFoldDB" id="A0A5C6VCF1"/>
<feature type="transmembrane region" description="Helical" evidence="5">
    <location>
        <begin position="386"/>
        <end position="417"/>
    </location>
</feature>
<evidence type="ECO:0000259" key="6">
    <source>
        <dbReference type="Pfam" id="PF00916"/>
    </source>
</evidence>
<evidence type="ECO:0000256" key="5">
    <source>
        <dbReference type="SAM" id="Phobius"/>
    </source>
</evidence>
<dbReference type="InterPro" id="IPR011547">
    <property type="entry name" value="SLC26A/SulP_dom"/>
</dbReference>
<feature type="transmembrane region" description="Helical" evidence="5">
    <location>
        <begin position="332"/>
        <end position="365"/>
    </location>
</feature>
<evidence type="ECO:0000256" key="4">
    <source>
        <dbReference type="ARBA" id="ARBA00023136"/>
    </source>
</evidence>
<feature type="transmembrane region" description="Helical" evidence="5">
    <location>
        <begin position="69"/>
        <end position="99"/>
    </location>
</feature>
<dbReference type="GO" id="GO:0016020">
    <property type="term" value="C:membrane"/>
    <property type="evidence" value="ECO:0007669"/>
    <property type="project" value="UniProtKB-SubCell"/>
</dbReference>
<evidence type="ECO:0000313" key="10">
    <source>
        <dbReference type="Proteomes" id="UP001481677"/>
    </source>
</evidence>
<keyword evidence="4 5" id="KW-0472">Membrane</keyword>
<keyword evidence="10" id="KW-1185">Reference proteome</keyword>
<accession>A0A5C6VCF1</accession>
<sequence length="520" mass="53905">MHTPPVSRLSNLRSDVFAGIVVFLVALPLCLGIATASGVEPFAGLVSGIVGGLVVALLSGSHLSVSGPAAGLVVIVVSAIASLGSFSAFLAAVLIAGALQIGFGLLRAGRLASFVPVAVIKGMLASIGIMLIVKQIPLGTGLASVADASVAHAGTLATPFGAISIVSVVLCVVSVAMLFAWETPRAKRYAIVRMLPGPLAAVALGIGATLALDMLAPALALRAEHRVSLVSLDSFAALAGAISMPDFTQLVDADVWRVALTLAVVASLETLLSLEAVEQIDPKRRRASPDRELKAQGVGNMVAAVLGGLPLTAVIVRSSANVHAGAQTRMSAVIHGVLLLASVFALTAVLNLIPLACLAAILIHTGYKLAKPALFAAMAREGVDRFVPFVATIAGVLATDLLIGIGIGIATSALLAMRANLSRTFTLTRHDDHYLLVLRKDATFLSKPMLTHCLAQIPDHATVLIDAERADFIDRDIRDALDAFADEAARRRITVERLRWPEPAAQEGRAMLPSLRATTG</sequence>
<evidence type="ECO:0000313" key="8">
    <source>
        <dbReference type="EMBL" id="TXC82719.1"/>
    </source>
</evidence>
<reference evidence="8 9" key="1">
    <citation type="journal article" date="2018" name="Int. J. Syst. Evol. Microbiol.">
        <title>Paraburkholderia azotifigens sp. nov., a nitrogen-fixing bacterium isolated from paddy soil.</title>
        <authorList>
            <person name="Choi G.M."/>
            <person name="Im W.T."/>
        </authorList>
    </citation>
    <scope>NUCLEOTIDE SEQUENCE [LARGE SCALE GENOMIC DNA]</scope>
    <source>
        <strain evidence="8 9">NF 2-5-3</strain>
    </source>
</reference>
<feature type="transmembrane region" description="Helical" evidence="5">
    <location>
        <begin position="42"/>
        <end position="63"/>
    </location>
</feature>
<feature type="transmembrane region" description="Helical" evidence="5">
    <location>
        <begin position="191"/>
        <end position="212"/>
    </location>
</feature>
<keyword evidence="2 5" id="KW-0812">Transmembrane</keyword>
<dbReference type="RefSeq" id="WP_147235336.1">
    <property type="nucleotide sequence ID" value="NZ_JAZHFZ010000020.1"/>
</dbReference>
<comment type="caution">
    <text evidence="8">The sequence shown here is derived from an EMBL/GenBank/DDBJ whole genome shotgun (WGS) entry which is preliminary data.</text>
</comment>
<dbReference type="Pfam" id="PF00916">
    <property type="entry name" value="Sulfate_transp"/>
    <property type="match status" value="1"/>
</dbReference>